<keyword evidence="1" id="KW-0863">Zinc-finger</keyword>
<keyword evidence="3" id="KW-1185">Reference proteome</keyword>
<dbReference type="OrthoDB" id="6748443at2759"/>
<protein>
    <submittedName>
        <fullName evidence="4">Uncharacterized protein LOC115883538</fullName>
    </submittedName>
</protein>
<dbReference type="GO" id="GO:0008270">
    <property type="term" value="F:zinc ion binding"/>
    <property type="evidence" value="ECO:0007669"/>
    <property type="project" value="UniProtKB-KW"/>
</dbReference>
<dbReference type="AlphaFoldDB" id="A0A6J2Y446"/>
<evidence type="ECO:0000256" key="1">
    <source>
        <dbReference type="PROSITE-ProRule" id="PRU00047"/>
    </source>
</evidence>
<dbReference type="KEGG" id="soy:115883538"/>
<evidence type="ECO:0000313" key="3">
    <source>
        <dbReference type="Proteomes" id="UP000504635"/>
    </source>
</evidence>
<feature type="domain" description="CCHC-type" evidence="2">
    <location>
        <begin position="109"/>
        <end position="123"/>
    </location>
</feature>
<proteinExistence type="predicted"/>
<dbReference type="InterPro" id="IPR036875">
    <property type="entry name" value="Znf_CCHC_sf"/>
</dbReference>
<dbReference type="Gene3D" id="4.10.60.10">
    <property type="entry name" value="Zinc finger, CCHC-type"/>
    <property type="match status" value="1"/>
</dbReference>
<dbReference type="Proteomes" id="UP000504635">
    <property type="component" value="Unplaced"/>
</dbReference>
<dbReference type="GeneID" id="115883538"/>
<dbReference type="InParanoid" id="A0A6J2Y446"/>
<accession>A0A6J2Y446</accession>
<dbReference type="RefSeq" id="XP_030757765.1">
    <property type="nucleotide sequence ID" value="XM_030901905.1"/>
</dbReference>
<keyword evidence="1" id="KW-0862">Zinc</keyword>
<evidence type="ECO:0000313" key="4">
    <source>
        <dbReference type="RefSeq" id="XP_030757765.1"/>
    </source>
</evidence>
<sequence length="185" mass="21044">MGQEKQKYLIRLLKKKSQEQQHLYCLIKVLHLKNLDEVTTIEEITAAICSALSIEKCEVDVRGLRPAYGGKQNATVIIAKDEANKLLQLGQIPIGWMNCKMAERQREIKCYRCWQYGHIKSQCEGPDRSSQCVKCSETAHKAVDCKNEPHCISCNQGGHQTGSNKCPKIRQLRMTKLRSNISNQD</sequence>
<dbReference type="SMART" id="SM00343">
    <property type="entry name" value="ZnF_C2HC"/>
    <property type="match status" value="3"/>
</dbReference>
<dbReference type="GO" id="GO:0003676">
    <property type="term" value="F:nucleic acid binding"/>
    <property type="evidence" value="ECO:0007669"/>
    <property type="project" value="InterPro"/>
</dbReference>
<reference evidence="4" key="1">
    <citation type="submission" date="2025-08" db="UniProtKB">
        <authorList>
            <consortium name="RefSeq"/>
        </authorList>
    </citation>
    <scope>IDENTIFICATION</scope>
    <source>
        <tissue evidence="4">Gonads</tissue>
    </source>
</reference>
<keyword evidence="1" id="KW-0479">Metal-binding</keyword>
<evidence type="ECO:0000259" key="2">
    <source>
        <dbReference type="PROSITE" id="PS50158"/>
    </source>
</evidence>
<dbReference type="InterPro" id="IPR001878">
    <property type="entry name" value="Znf_CCHC"/>
</dbReference>
<dbReference type="SUPFAM" id="SSF57756">
    <property type="entry name" value="Retrovirus zinc finger-like domains"/>
    <property type="match status" value="1"/>
</dbReference>
<organism evidence="3 4">
    <name type="scientific">Sitophilus oryzae</name>
    <name type="common">Rice weevil</name>
    <name type="synonym">Curculio oryzae</name>
    <dbReference type="NCBI Taxonomy" id="7048"/>
    <lineage>
        <taxon>Eukaryota</taxon>
        <taxon>Metazoa</taxon>
        <taxon>Ecdysozoa</taxon>
        <taxon>Arthropoda</taxon>
        <taxon>Hexapoda</taxon>
        <taxon>Insecta</taxon>
        <taxon>Pterygota</taxon>
        <taxon>Neoptera</taxon>
        <taxon>Endopterygota</taxon>
        <taxon>Coleoptera</taxon>
        <taxon>Polyphaga</taxon>
        <taxon>Cucujiformia</taxon>
        <taxon>Curculionidae</taxon>
        <taxon>Dryophthorinae</taxon>
        <taxon>Sitophilus</taxon>
    </lineage>
</organism>
<name>A0A6J2Y446_SITOR</name>
<gene>
    <name evidence="4" type="primary">LOC115883538</name>
</gene>
<dbReference type="PROSITE" id="PS50158">
    <property type="entry name" value="ZF_CCHC"/>
    <property type="match status" value="1"/>
</dbReference>